<dbReference type="GO" id="GO:0052927">
    <property type="term" value="F:CC tRNA cytidylyltransferase activity"/>
    <property type="evidence" value="ECO:0007669"/>
    <property type="project" value="TreeGrafter"/>
</dbReference>
<dbReference type="Proteomes" id="UP001150925">
    <property type="component" value="Unassembled WGS sequence"/>
</dbReference>
<evidence type="ECO:0000256" key="3">
    <source>
        <dbReference type="ARBA" id="ARBA00022884"/>
    </source>
</evidence>
<protein>
    <submittedName>
        <fullName evidence="7">CCA tRNA nucleotidyltransferase, mitochondrial</fullName>
        <ecNumber evidence="7">2.7.7.72</ecNumber>
    </submittedName>
</protein>
<evidence type="ECO:0000256" key="2">
    <source>
        <dbReference type="ARBA" id="ARBA00022679"/>
    </source>
</evidence>
<dbReference type="InterPro" id="IPR002646">
    <property type="entry name" value="PolA_pol_head_dom"/>
</dbReference>
<keyword evidence="8" id="KW-1185">Reference proteome</keyword>
<reference evidence="7" key="1">
    <citation type="submission" date="2022-07" db="EMBL/GenBank/DDBJ databases">
        <title>Phylogenomic reconstructions and comparative analyses of Kickxellomycotina fungi.</title>
        <authorList>
            <person name="Reynolds N.K."/>
            <person name="Stajich J.E."/>
            <person name="Barry K."/>
            <person name="Grigoriev I.V."/>
            <person name="Crous P."/>
            <person name="Smith M.E."/>
        </authorList>
    </citation>
    <scope>NUCLEOTIDE SEQUENCE</scope>
    <source>
        <strain evidence="7">RSA 1196</strain>
    </source>
</reference>
<organism evidence="7 8">
    <name type="scientific">Dispira parvispora</name>
    <dbReference type="NCBI Taxonomy" id="1520584"/>
    <lineage>
        <taxon>Eukaryota</taxon>
        <taxon>Fungi</taxon>
        <taxon>Fungi incertae sedis</taxon>
        <taxon>Zoopagomycota</taxon>
        <taxon>Kickxellomycotina</taxon>
        <taxon>Dimargaritomycetes</taxon>
        <taxon>Dimargaritales</taxon>
        <taxon>Dimargaritaceae</taxon>
        <taxon>Dispira</taxon>
    </lineage>
</organism>
<gene>
    <name evidence="7" type="primary">CCA1</name>
    <name evidence="7" type="ORF">IWQ62_001979</name>
</gene>
<dbReference type="GO" id="GO:0003723">
    <property type="term" value="F:RNA binding"/>
    <property type="evidence" value="ECO:0007669"/>
    <property type="project" value="UniProtKB-KW"/>
</dbReference>
<dbReference type="InterPro" id="IPR043519">
    <property type="entry name" value="NT_sf"/>
</dbReference>
<feature type="domain" description="Poly A polymerase head" evidence="6">
    <location>
        <begin position="55"/>
        <end position="194"/>
    </location>
</feature>
<dbReference type="CDD" id="cd05398">
    <property type="entry name" value="NT_ClassII-CCAase"/>
    <property type="match status" value="1"/>
</dbReference>
<keyword evidence="3 4" id="KW-0694">RNA-binding</keyword>
<name>A0A9W8AR23_9FUNG</name>
<dbReference type="SUPFAM" id="SSF81891">
    <property type="entry name" value="Poly A polymerase C-terminal region-like"/>
    <property type="match status" value="1"/>
</dbReference>
<dbReference type="Pfam" id="PF01743">
    <property type="entry name" value="PolyA_pol"/>
    <property type="match status" value="1"/>
</dbReference>
<feature type="region of interest" description="Disordered" evidence="5">
    <location>
        <begin position="546"/>
        <end position="568"/>
    </location>
</feature>
<dbReference type="SUPFAM" id="SSF81301">
    <property type="entry name" value="Nucleotidyltransferase"/>
    <property type="match status" value="1"/>
</dbReference>
<feature type="compositionally biased region" description="Polar residues" evidence="5">
    <location>
        <begin position="546"/>
        <end position="559"/>
    </location>
</feature>
<dbReference type="GO" id="GO:0005739">
    <property type="term" value="C:mitochondrion"/>
    <property type="evidence" value="ECO:0007669"/>
    <property type="project" value="UniProtKB-ARBA"/>
</dbReference>
<dbReference type="GO" id="GO:0001680">
    <property type="term" value="P:tRNA 3'-terminal CCA addition"/>
    <property type="evidence" value="ECO:0007669"/>
    <property type="project" value="UniProtKB-ARBA"/>
</dbReference>
<dbReference type="PANTHER" id="PTHR13734">
    <property type="entry name" value="TRNA-NUCLEOTIDYLTRANSFERASE"/>
    <property type="match status" value="1"/>
</dbReference>
<proteinExistence type="inferred from homology"/>
<dbReference type="Gene3D" id="3.30.460.10">
    <property type="entry name" value="Beta Polymerase, domain 2"/>
    <property type="match status" value="1"/>
</dbReference>
<keyword evidence="7" id="KW-0548">Nucleotidyltransferase</keyword>
<evidence type="ECO:0000256" key="5">
    <source>
        <dbReference type="SAM" id="MobiDB-lite"/>
    </source>
</evidence>
<dbReference type="OrthoDB" id="445712at2759"/>
<dbReference type="PANTHER" id="PTHR13734:SF5">
    <property type="entry name" value="CCA TRNA NUCLEOTIDYLTRANSFERASE, MITOCHONDRIAL"/>
    <property type="match status" value="1"/>
</dbReference>
<evidence type="ECO:0000313" key="7">
    <source>
        <dbReference type="EMBL" id="KAJ1967240.1"/>
    </source>
</evidence>
<dbReference type="Gene3D" id="1.10.3090.10">
    <property type="entry name" value="cca-adding enzyme, domain 2"/>
    <property type="match status" value="1"/>
</dbReference>
<comment type="caution">
    <text evidence="7">The sequence shown here is derived from an EMBL/GenBank/DDBJ whole genome shotgun (WGS) entry which is preliminary data.</text>
</comment>
<dbReference type="GO" id="GO:0004810">
    <property type="term" value="F:CCA tRNA nucleotidyltransferase activity"/>
    <property type="evidence" value="ECO:0007669"/>
    <property type="project" value="UniProtKB-EC"/>
</dbReference>
<keyword evidence="2 4" id="KW-0808">Transferase</keyword>
<dbReference type="GO" id="GO:0052929">
    <property type="term" value="F:ATP:3'-cytidine-cytidine-tRNA adenylyltransferase activity"/>
    <property type="evidence" value="ECO:0007669"/>
    <property type="project" value="TreeGrafter"/>
</dbReference>
<dbReference type="EC" id="2.7.7.72" evidence="7"/>
<accession>A0A9W8AR23</accession>
<evidence type="ECO:0000256" key="4">
    <source>
        <dbReference type="RuleBase" id="RU003953"/>
    </source>
</evidence>
<evidence type="ECO:0000256" key="1">
    <source>
        <dbReference type="ARBA" id="ARBA00007265"/>
    </source>
</evidence>
<sequence length="568" mass="64204">MATIDQPSKCYGTQRGSGKMLKVTLNEKEARLCQLLDDLSQTYRQEHPDQKPLTLRIAGGWVRDKLLGLESSDIDVAVDIMTGYELAQLVRHGLQKVGHKTSQVAKINSNPERSKHLETATMMVLDMSIDFVNLRSEVYDPQSRIPSAVQFGTPTEDAYRRDITINALFYNIHTREVEDFTSRGIPDLVEGIVRTPLAAYETFQDDPLRILRCIRFASRFRFAMDPDIPLAVQKPEILSALREKISRERIGSEVNKMIKHENASLALRYITRLALHPYIFSLPSSVTEKIIDMTSVDRVTVQLDWLFTDTHRALIFSGPHEYLSDELADQRRLLYLSACLYPLRDIVIPHGKRSFSGPQYVVRESLKLSNQDMDFAHRLIAAYEPWQRIVKAIASPSSAAMDSTQIPLPVQVGLLIRTLGQLWPTALLFAFCEQASRDVLNVREHNEPGLEEPKLSDMINETACRELAESYHQTVEFIVDHELAKCHTWKHVLTGRPLAKKLKVPPGPNVGQVLELVMEWQLLHPQGTAAECETYLRACPKVAAITNSNPGASSGGEMNNKSKRRKSE</sequence>
<dbReference type="AlphaFoldDB" id="A0A9W8AR23"/>
<evidence type="ECO:0000313" key="8">
    <source>
        <dbReference type="Proteomes" id="UP001150925"/>
    </source>
</evidence>
<evidence type="ECO:0000259" key="6">
    <source>
        <dbReference type="Pfam" id="PF01743"/>
    </source>
</evidence>
<dbReference type="EMBL" id="JANBPY010000370">
    <property type="protein sequence ID" value="KAJ1967240.1"/>
    <property type="molecule type" value="Genomic_DNA"/>
</dbReference>
<comment type="similarity">
    <text evidence="1 4">Belongs to the tRNA nucleotidyltransferase/poly(A) polymerase family.</text>
</comment>
<dbReference type="FunFam" id="3.30.460.10:FF:000019">
    <property type="entry name" value="tRNA nucleotidyltransferase cca2"/>
    <property type="match status" value="1"/>
</dbReference>